<feature type="region of interest" description="Disordered" evidence="6">
    <location>
        <begin position="195"/>
        <end position="224"/>
    </location>
</feature>
<dbReference type="GO" id="GO:2001278">
    <property type="term" value="P:positive regulation of L-leucine biosynthetic process"/>
    <property type="evidence" value="ECO:0007669"/>
    <property type="project" value="EnsemblFungi"/>
</dbReference>
<dbReference type="InParanoid" id="C4Y9T2"/>
<organism evidence="8 9">
    <name type="scientific">Clavispora lusitaniae (strain ATCC 42720)</name>
    <name type="common">Yeast</name>
    <name type="synonym">Candida lusitaniae</name>
    <dbReference type="NCBI Taxonomy" id="306902"/>
    <lineage>
        <taxon>Eukaryota</taxon>
        <taxon>Fungi</taxon>
        <taxon>Dikarya</taxon>
        <taxon>Ascomycota</taxon>
        <taxon>Saccharomycotina</taxon>
        <taxon>Pichiomycetes</taxon>
        <taxon>Metschnikowiaceae</taxon>
        <taxon>Clavispora</taxon>
    </lineage>
</organism>
<dbReference type="GeneID" id="8495616"/>
<dbReference type="GO" id="GO:0000976">
    <property type="term" value="F:transcription cis-regulatory region binding"/>
    <property type="evidence" value="ECO:0007669"/>
    <property type="project" value="TreeGrafter"/>
</dbReference>
<dbReference type="GO" id="GO:0008270">
    <property type="term" value="F:zinc ion binding"/>
    <property type="evidence" value="ECO:0007669"/>
    <property type="project" value="InterPro"/>
</dbReference>
<dbReference type="AlphaFoldDB" id="C4Y9T2"/>
<dbReference type="PROSITE" id="PS50048">
    <property type="entry name" value="ZN2_CY6_FUNGAL_2"/>
    <property type="match status" value="1"/>
</dbReference>
<sequence>MENTSLDRLAHIANITHELGELDRQIKQEKAKPSPEPGNARFDTRKNRRLACTCCRQQKSKCDASEKHPEPCSRCAAKGLTCELRPDFKRTEKRARLAVIERQFAELRKSFATPDRESSREYEMAGNLAEMLGKTRQDLDRSDKEKMEMDRKLDRLDNVDVYGKDMYTKDLHAKDLYAKDLYAKDLYGNDVYRKDPSEDPYAKEPSALGHEKVDSVSGTASAPGSVPDLSLGGLSSFSGSSETYDFACEEKSIGGFSLSADAIRRLFREYVRCYHPLLPVVDVSKGPERIYRLCPALFWVLMFVALRRGDDALLLRLAPLVKDILAEITISPITRYNPTEEDEPIMNACSVYSVQAFVLYTLWPPLTSSLSADSSWNTIGVALFQAIRIGLHSPKEGALSAEHTKTWVVCNIVSQNIATAFGFPAFVQFDSLGQPDVPPATRHLMEIARFEDQVARTLGPDSVGERISLLKVLIRQLDELEMRHALEAGDDRYRKFRHIVARVHLLTYYFLDTDRMPALDLSKGLVRLYNAAIALINHVERCQAQDRNFVRFLPAVAILNIWSASCIIVKLAHSPLKMVLDVDAGKRIYATAVSLVAKASVLKHDIAYRASGIMRNMWSLFRTLDEKNAAGLALKIRSRMAASVFFDCLSLLRDQVGMAKLNIRTDPNVPDEAGDNDEAIVSSDDNAPEISGSTPGSTGSRKKRSLSGVDDAESKARRIIRTIPLDPQPIPAKKSSIFKVISSESSPGTLRNGTPVFVDFQSGNGRQSESPAHNVELDAFDINNHMLWKDVDSLMNDFGFHT</sequence>
<dbReference type="PANTHER" id="PTHR31845:SF21">
    <property type="entry name" value="REGULATORY PROTEIN LEU3"/>
    <property type="match status" value="1"/>
</dbReference>
<evidence type="ECO:0000259" key="7">
    <source>
        <dbReference type="PROSITE" id="PS50048"/>
    </source>
</evidence>
<reference evidence="8 9" key="1">
    <citation type="journal article" date="2009" name="Nature">
        <title>Evolution of pathogenicity and sexual reproduction in eight Candida genomes.</title>
        <authorList>
            <person name="Butler G."/>
            <person name="Rasmussen M.D."/>
            <person name="Lin M.F."/>
            <person name="Santos M.A."/>
            <person name="Sakthikumar S."/>
            <person name="Munro C.A."/>
            <person name="Rheinbay E."/>
            <person name="Grabherr M."/>
            <person name="Forche A."/>
            <person name="Reedy J.L."/>
            <person name="Agrafioti I."/>
            <person name="Arnaud M.B."/>
            <person name="Bates S."/>
            <person name="Brown A.J."/>
            <person name="Brunke S."/>
            <person name="Costanzo M.C."/>
            <person name="Fitzpatrick D.A."/>
            <person name="de Groot P.W."/>
            <person name="Harris D."/>
            <person name="Hoyer L.L."/>
            <person name="Hube B."/>
            <person name="Klis F.M."/>
            <person name="Kodira C."/>
            <person name="Lennard N."/>
            <person name="Logue M.E."/>
            <person name="Martin R."/>
            <person name="Neiman A.M."/>
            <person name="Nikolaou E."/>
            <person name="Quail M.A."/>
            <person name="Quinn J."/>
            <person name="Santos M.C."/>
            <person name="Schmitzberger F.F."/>
            <person name="Sherlock G."/>
            <person name="Shah P."/>
            <person name="Silverstein K.A."/>
            <person name="Skrzypek M.S."/>
            <person name="Soll D."/>
            <person name="Staggs R."/>
            <person name="Stansfield I."/>
            <person name="Stumpf M.P."/>
            <person name="Sudbery P.E."/>
            <person name="Srikantha T."/>
            <person name="Zeng Q."/>
            <person name="Berman J."/>
            <person name="Berriman M."/>
            <person name="Heitman J."/>
            <person name="Gow N.A."/>
            <person name="Lorenz M.C."/>
            <person name="Birren B.W."/>
            <person name="Kellis M."/>
            <person name="Cuomo C.A."/>
        </authorList>
    </citation>
    <scope>NUCLEOTIDE SEQUENCE [LARGE SCALE GENOMIC DNA]</scope>
    <source>
        <strain evidence="8 9">ATCC 42720</strain>
    </source>
</reference>
<dbReference type="InterPro" id="IPR051089">
    <property type="entry name" value="prtT"/>
</dbReference>
<evidence type="ECO:0000313" key="8">
    <source>
        <dbReference type="EMBL" id="EEQ41025.1"/>
    </source>
</evidence>
<feature type="domain" description="Zn(2)-C6 fungal-type" evidence="7">
    <location>
        <begin position="51"/>
        <end position="84"/>
    </location>
</feature>
<dbReference type="FunCoup" id="C4Y9T2">
    <property type="interactions" value="438"/>
</dbReference>
<accession>C4Y9T2</accession>
<dbReference type="Gene3D" id="4.10.240.10">
    <property type="entry name" value="Zn(2)-C6 fungal-type DNA-binding domain"/>
    <property type="match status" value="1"/>
</dbReference>
<evidence type="ECO:0000313" key="9">
    <source>
        <dbReference type="Proteomes" id="UP000007703"/>
    </source>
</evidence>
<evidence type="ECO:0000256" key="1">
    <source>
        <dbReference type="ARBA" id="ARBA00004123"/>
    </source>
</evidence>
<evidence type="ECO:0000256" key="4">
    <source>
        <dbReference type="ARBA" id="ARBA00023163"/>
    </source>
</evidence>
<dbReference type="HOGENOM" id="CLU_015609_0_0_1"/>
<dbReference type="Pfam" id="PF00172">
    <property type="entry name" value="Zn_clus"/>
    <property type="match status" value="1"/>
</dbReference>
<evidence type="ECO:0000256" key="3">
    <source>
        <dbReference type="ARBA" id="ARBA00023125"/>
    </source>
</evidence>
<keyword evidence="2" id="KW-0805">Transcription regulation</keyword>
<dbReference type="CDD" id="cd12148">
    <property type="entry name" value="fungal_TF_MHR"/>
    <property type="match status" value="1"/>
</dbReference>
<dbReference type="InterPro" id="IPR036864">
    <property type="entry name" value="Zn2-C6_fun-type_DNA-bd_sf"/>
</dbReference>
<dbReference type="GO" id="GO:0001228">
    <property type="term" value="F:DNA-binding transcription activator activity, RNA polymerase II-specific"/>
    <property type="evidence" value="ECO:0007669"/>
    <property type="project" value="EnsemblFungi"/>
</dbReference>
<name>C4Y9T2_CLAL4</name>
<dbReference type="STRING" id="306902.C4Y9T2"/>
<protein>
    <recommendedName>
        <fullName evidence="7">Zn(2)-C6 fungal-type domain-containing protein</fullName>
    </recommendedName>
</protein>
<keyword evidence="4" id="KW-0804">Transcription</keyword>
<dbReference type="OrthoDB" id="2341546at2759"/>
<keyword evidence="3" id="KW-0238">DNA-binding</keyword>
<dbReference type="VEuPathDB" id="FungiDB:CLUG_05153"/>
<dbReference type="RefSeq" id="XP_002615138.1">
    <property type="nucleotide sequence ID" value="XM_002615092.1"/>
</dbReference>
<dbReference type="Proteomes" id="UP000007703">
    <property type="component" value="Unassembled WGS sequence"/>
</dbReference>
<dbReference type="EMBL" id="CH408081">
    <property type="protein sequence ID" value="EEQ41025.1"/>
    <property type="molecule type" value="Genomic_DNA"/>
</dbReference>
<evidence type="ECO:0000256" key="6">
    <source>
        <dbReference type="SAM" id="MobiDB-lite"/>
    </source>
</evidence>
<dbReference type="OMA" id="MLWKDVD"/>
<dbReference type="KEGG" id="clu:CLUG_05153"/>
<dbReference type="InterPro" id="IPR001138">
    <property type="entry name" value="Zn2Cys6_DnaBD"/>
</dbReference>
<feature type="region of interest" description="Disordered" evidence="6">
    <location>
        <begin position="665"/>
        <end position="713"/>
    </location>
</feature>
<proteinExistence type="predicted"/>
<dbReference type="CDD" id="cd00067">
    <property type="entry name" value="GAL4"/>
    <property type="match status" value="1"/>
</dbReference>
<dbReference type="GO" id="GO:0005634">
    <property type="term" value="C:nucleus"/>
    <property type="evidence" value="ECO:0007669"/>
    <property type="project" value="UniProtKB-SubCell"/>
</dbReference>
<keyword evidence="5" id="KW-0539">Nucleus</keyword>
<evidence type="ECO:0000256" key="2">
    <source>
        <dbReference type="ARBA" id="ARBA00023015"/>
    </source>
</evidence>
<dbReference type="SUPFAM" id="SSF57701">
    <property type="entry name" value="Zn2/Cys6 DNA-binding domain"/>
    <property type="match status" value="1"/>
</dbReference>
<dbReference type="PANTHER" id="PTHR31845">
    <property type="entry name" value="FINGER DOMAIN PROTEIN, PUTATIVE-RELATED"/>
    <property type="match status" value="1"/>
</dbReference>
<dbReference type="SMART" id="SM00066">
    <property type="entry name" value="GAL4"/>
    <property type="match status" value="1"/>
</dbReference>
<dbReference type="GO" id="GO:0001227">
    <property type="term" value="F:DNA-binding transcription repressor activity, RNA polymerase II-specific"/>
    <property type="evidence" value="ECO:0007669"/>
    <property type="project" value="EnsemblFungi"/>
</dbReference>
<gene>
    <name evidence="8" type="ORF">CLUG_05153</name>
</gene>
<dbReference type="PROSITE" id="PS00463">
    <property type="entry name" value="ZN2_CY6_FUNGAL_1"/>
    <property type="match status" value="1"/>
</dbReference>
<comment type="subcellular location">
    <subcellularLocation>
        <location evidence="1">Nucleus</location>
    </subcellularLocation>
</comment>
<evidence type="ECO:0000256" key="5">
    <source>
        <dbReference type="ARBA" id="ARBA00023242"/>
    </source>
</evidence>